<name>A0A9D1FIG6_9BACT</name>
<organism evidence="11 12">
    <name type="scientific">Candidatus Galligastranaerophilus intestinavium</name>
    <dbReference type="NCBI Taxonomy" id="2840836"/>
    <lineage>
        <taxon>Bacteria</taxon>
        <taxon>Candidatus Galligastranaerophilus</taxon>
    </lineage>
</organism>
<dbReference type="GO" id="GO:0098046">
    <property type="term" value="C:type V protein secretion system complex"/>
    <property type="evidence" value="ECO:0007669"/>
    <property type="project" value="TreeGrafter"/>
</dbReference>
<evidence type="ECO:0000313" key="11">
    <source>
        <dbReference type="EMBL" id="HIS74461.1"/>
    </source>
</evidence>
<evidence type="ECO:0000259" key="10">
    <source>
        <dbReference type="PROSITE" id="PS51779"/>
    </source>
</evidence>
<keyword evidence="9" id="KW-0732">Signal</keyword>
<feature type="signal peptide" evidence="9">
    <location>
        <begin position="1"/>
        <end position="27"/>
    </location>
</feature>
<sequence length="592" mass="67444">MRNFKFKKLDMLLLPLCFLVFSTQAFAIPSVPIEGNPIGGSFDPGVVDQTNLIQLKEYERKTRENMEEHERGREVIEMDKKMREQVDQLPNKEVSFKLNSIKFTGNTCFTEEQLMDLICERIGNEVTINDLITMANMVTEYYQQNGYISTIAYLPPQKVQDGNVEIVVMEGKYGKVEIEGNKWARDKFVRATYLKDKNIETEKVLNVRDIQETLREMNASGYMKGQVSMVDNEESAQYTDLTLQMKDRFPIDFDFRFDNQGRDAIGLNRAVFFAGMYNLTGWGDKLLSTTALARRSVSQGVFYSVPIGRHETKLNLGYSYSGLTMGEQWKDYDIKGHSHNFFAGLSRRLVKTENYKLYGDISLDIRNTKTTLGEQKFLLNEYKTRALRVNFTNIKDDFYGKWFGNIGASVGLPIMDASDEFDGYHERWLPTNKYVKVNANLARLQILPMRSMAIIQAGGQWASHGLYPSEKMQFGGISSVRGYEEGFLLSDYGVTASLEFRSHIPFLNRILPEKLQFIDDSIQWAAFYDAGWFGNVGTDTYGPSYVMSVGGGLIVRLTRYLSGNVYIGIPLGNKPEGASNCRVHFTITSNIL</sequence>
<dbReference type="InterPro" id="IPR005565">
    <property type="entry name" value="Hemolysn_activator_HlyB_C"/>
</dbReference>
<dbReference type="Gene3D" id="3.10.20.310">
    <property type="entry name" value="membrane protein fhac"/>
    <property type="match status" value="1"/>
</dbReference>
<keyword evidence="6" id="KW-0653">Protein transport</keyword>
<evidence type="ECO:0000256" key="5">
    <source>
        <dbReference type="ARBA" id="ARBA00022692"/>
    </source>
</evidence>
<proteinExistence type="inferred from homology"/>
<accession>A0A9D1FIG6</accession>
<gene>
    <name evidence="11" type="ORF">IAA86_05540</name>
</gene>
<dbReference type="PANTHER" id="PTHR34597">
    <property type="entry name" value="SLR1661 PROTEIN"/>
    <property type="match status" value="1"/>
</dbReference>
<comment type="subcellular location">
    <subcellularLocation>
        <location evidence="1">Cell outer membrane</location>
    </subcellularLocation>
</comment>
<reference evidence="11" key="2">
    <citation type="journal article" date="2021" name="PeerJ">
        <title>Extensive microbial diversity within the chicken gut microbiome revealed by metagenomics and culture.</title>
        <authorList>
            <person name="Gilroy R."/>
            <person name="Ravi A."/>
            <person name="Getino M."/>
            <person name="Pursley I."/>
            <person name="Horton D.L."/>
            <person name="Alikhan N.F."/>
            <person name="Baker D."/>
            <person name="Gharbi K."/>
            <person name="Hall N."/>
            <person name="Watson M."/>
            <person name="Adriaenssens E.M."/>
            <person name="Foster-Nyarko E."/>
            <person name="Jarju S."/>
            <person name="Secka A."/>
            <person name="Antonio M."/>
            <person name="Oren A."/>
            <person name="Chaudhuri R.R."/>
            <person name="La Ragione R."/>
            <person name="Hildebrand F."/>
            <person name="Pallen M.J."/>
        </authorList>
    </citation>
    <scope>NUCLEOTIDE SEQUENCE</scope>
    <source>
        <strain evidence="11">CHK152-2871</strain>
    </source>
</reference>
<reference evidence="11" key="1">
    <citation type="submission" date="2020-10" db="EMBL/GenBank/DDBJ databases">
        <authorList>
            <person name="Gilroy R."/>
        </authorList>
    </citation>
    <scope>NUCLEOTIDE SEQUENCE</scope>
    <source>
        <strain evidence="11">CHK152-2871</strain>
    </source>
</reference>
<evidence type="ECO:0000256" key="8">
    <source>
        <dbReference type="ARBA" id="ARBA00023237"/>
    </source>
</evidence>
<dbReference type="AlphaFoldDB" id="A0A9D1FIG6"/>
<evidence type="ECO:0000256" key="2">
    <source>
        <dbReference type="ARBA" id="ARBA00009055"/>
    </source>
</evidence>
<dbReference type="Pfam" id="PF08479">
    <property type="entry name" value="POTRA_2"/>
    <property type="match status" value="1"/>
</dbReference>
<dbReference type="Proteomes" id="UP000886865">
    <property type="component" value="Unassembled WGS sequence"/>
</dbReference>
<dbReference type="GO" id="GO:0046819">
    <property type="term" value="P:protein secretion by the type V secretion system"/>
    <property type="evidence" value="ECO:0007669"/>
    <property type="project" value="TreeGrafter"/>
</dbReference>
<protein>
    <submittedName>
        <fullName evidence="11">ShlB/FhaC/HecB family hemolysin secretion/activation protein</fullName>
    </submittedName>
</protein>
<feature type="domain" description="POTRA" evidence="10">
    <location>
        <begin position="96"/>
        <end position="171"/>
    </location>
</feature>
<dbReference type="InterPro" id="IPR051544">
    <property type="entry name" value="TPS_OM_transporter"/>
</dbReference>
<comment type="caution">
    <text evidence="11">The sequence shown here is derived from an EMBL/GenBank/DDBJ whole genome shotgun (WGS) entry which is preliminary data.</text>
</comment>
<evidence type="ECO:0000256" key="1">
    <source>
        <dbReference type="ARBA" id="ARBA00004442"/>
    </source>
</evidence>
<evidence type="ECO:0000256" key="9">
    <source>
        <dbReference type="SAM" id="SignalP"/>
    </source>
</evidence>
<dbReference type="InterPro" id="IPR013686">
    <property type="entry name" value="Polypept-transport_assoc_ShlB"/>
</dbReference>
<dbReference type="GO" id="GO:0009279">
    <property type="term" value="C:cell outer membrane"/>
    <property type="evidence" value="ECO:0007669"/>
    <property type="project" value="UniProtKB-SubCell"/>
</dbReference>
<dbReference type="Pfam" id="PF03865">
    <property type="entry name" value="ShlB"/>
    <property type="match status" value="1"/>
</dbReference>
<dbReference type="Gene3D" id="2.40.160.50">
    <property type="entry name" value="membrane protein fhac: a member of the omp85/tpsb transporter family"/>
    <property type="match status" value="1"/>
</dbReference>
<dbReference type="PROSITE" id="PS51779">
    <property type="entry name" value="POTRA"/>
    <property type="match status" value="1"/>
</dbReference>
<dbReference type="PANTHER" id="PTHR34597:SF1">
    <property type="entry name" value="HEME_HEMOPEXIN TRANSPORTER PROTEIN HUXB"/>
    <property type="match status" value="1"/>
</dbReference>
<keyword evidence="4" id="KW-1134">Transmembrane beta strand</keyword>
<evidence type="ECO:0000313" key="12">
    <source>
        <dbReference type="Proteomes" id="UP000886865"/>
    </source>
</evidence>
<dbReference type="InterPro" id="IPR034746">
    <property type="entry name" value="POTRA"/>
</dbReference>
<dbReference type="GO" id="GO:0008320">
    <property type="term" value="F:protein transmembrane transporter activity"/>
    <property type="evidence" value="ECO:0007669"/>
    <property type="project" value="TreeGrafter"/>
</dbReference>
<evidence type="ECO:0000256" key="6">
    <source>
        <dbReference type="ARBA" id="ARBA00022927"/>
    </source>
</evidence>
<feature type="chain" id="PRO_5039725086" evidence="9">
    <location>
        <begin position="28"/>
        <end position="592"/>
    </location>
</feature>
<keyword evidence="7" id="KW-0472">Membrane</keyword>
<evidence type="ECO:0000256" key="4">
    <source>
        <dbReference type="ARBA" id="ARBA00022452"/>
    </source>
</evidence>
<keyword evidence="3" id="KW-0813">Transport</keyword>
<evidence type="ECO:0000256" key="3">
    <source>
        <dbReference type="ARBA" id="ARBA00022448"/>
    </source>
</evidence>
<evidence type="ECO:0000256" key="7">
    <source>
        <dbReference type="ARBA" id="ARBA00023136"/>
    </source>
</evidence>
<dbReference type="EMBL" id="DVJQ01000048">
    <property type="protein sequence ID" value="HIS74461.1"/>
    <property type="molecule type" value="Genomic_DNA"/>
</dbReference>
<comment type="similarity">
    <text evidence="2">Belongs to the TPS (TC 1.B.20) family.</text>
</comment>
<keyword evidence="5" id="KW-0812">Transmembrane</keyword>
<keyword evidence="8" id="KW-0998">Cell outer membrane</keyword>